<dbReference type="Gene3D" id="3.20.20.150">
    <property type="entry name" value="Divalent-metal-dependent TIM barrel enzymes"/>
    <property type="match status" value="1"/>
</dbReference>
<dbReference type="InterPro" id="IPR050312">
    <property type="entry name" value="IolE/XylAMocC-like"/>
</dbReference>
<dbReference type="RefSeq" id="WP_205106236.1">
    <property type="nucleotide sequence ID" value="NZ_BAAAHT010000001.1"/>
</dbReference>
<dbReference type="Pfam" id="PF01261">
    <property type="entry name" value="AP_endonuc_2"/>
    <property type="match status" value="1"/>
</dbReference>
<dbReference type="InterPro" id="IPR036237">
    <property type="entry name" value="Xyl_isomerase-like_sf"/>
</dbReference>
<evidence type="ECO:0000259" key="2">
    <source>
        <dbReference type="Pfam" id="PF01261"/>
    </source>
</evidence>
<dbReference type="EC" id="4.2.1.44" evidence="3"/>
<dbReference type="SUPFAM" id="SSF51658">
    <property type="entry name" value="Xylose isomerase-like"/>
    <property type="match status" value="1"/>
</dbReference>
<keyword evidence="4" id="KW-1185">Reference proteome</keyword>
<reference evidence="3 4" key="1">
    <citation type="submission" date="2021-01" db="EMBL/GenBank/DDBJ databases">
        <title>Sequencing the genomes of 1000 actinobacteria strains.</title>
        <authorList>
            <person name="Klenk H.-P."/>
        </authorList>
    </citation>
    <scope>NUCLEOTIDE SEQUENCE [LARGE SCALE GENOMIC DNA]</scope>
    <source>
        <strain evidence="3 4">DSM 13057</strain>
    </source>
</reference>
<evidence type="ECO:0000256" key="1">
    <source>
        <dbReference type="ARBA" id="ARBA00023277"/>
    </source>
</evidence>
<dbReference type="Proteomes" id="UP000776164">
    <property type="component" value="Unassembled WGS sequence"/>
</dbReference>
<proteinExistence type="predicted"/>
<dbReference type="EMBL" id="JAFBBU010000001">
    <property type="protein sequence ID" value="MBM7470488.1"/>
    <property type="molecule type" value="Genomic_DNA"/>
</dbReference>
<comment type="caution">
    <text evidence="3">The sequence shown here is derived from an EMBL/GenBank/DDBJ whole genome shotgun (WGS) entry which is preliminary data.</text>
</comment>
<dbReference type="PANTHER" id="PTHR12110">
    <property type="entry name" value="HYDROXYPYRUVATE ISOMERASE"/>
    <property type="match status" value="1"/>
</dbReference>
<evidence type="ECO:0000313" key="3">
    <source>
        <dbReference type="EMBL" id="MBM7470488.1"/>
    </source>
</evidence>
<dbReference type="InterPro" id="IPR013022">
    <property type="entry name" value="Xyl_isomerase-like_TIM-brl"/>
</dbReference>
<gene>
    <name evidence="3" type="ORF">JOE66_000122</name>
</gene>
<sequence length="298" mass="31848">MTVIAINPLPWFLGPHGEPLLTPESLDEALGVLVRAGFGAVSIAIPEGMSPSDYLAALATQTVVPAAGYFGADLHDEATRDSVVEAAVLHARQHRELGVTQTFIASNLSPERILLPAQGALADPVRTAVIAETVGQVMRAMADEGVTACLHPHVGSWIETEEEIDQVMAAVPELRFGPDTGHLFWAGMDPARVMQRYSGRLGGVHIKDASLDAMKRALDARLDYFDAAQLHVWTELGEGDVDLVAALATVPDDFDGWLVVEVDVPSAPTAEESTLASGEWIRRNVAVLPDAEETPSHV</sequence>
<organism evidence="3 4">
    <name type="scientific">Subtercola frigoramans</name>
    <dbReference type="NCBI Taxonomy" id="120298"/>
    <lineage>
        <taxon>Bacteria</taxon>
        <taxon>Bacillati</taxon>
        <taxon>Actinomycetota</taxon>
        <taxon>Actinomycetes</taxon>
        <taxon>Micrococcales</taxon>
        <taxon>Microbacteriaceae</taxon>
        <taxon>Subtercola</taxon>
    </lineage>
</organism>
<keyword evidence="1" id="KW-0119">Carbohydrate metabolism</keyword>
<keyword evidence="3" id="KW-0456">Lyase</keyword>
<name>A0ABS2L082_9MICO</name>
<dbReference type="GO" id="GO:0050114">
    <property type="term" value="F:myo-inosose-2 dehydratase activity"/>
    <property type="evidence" value="ECO:0007669"/>
    <property type="project" value="UniProtKB-EC"/>
</dbReference>
<dbReference type="PANTHER" id="PTHR12110:SF41">
    <property type="entry name" value="INOSOSE DEHYDRATASE"/>
    <property type="match status" value="1"/>
</dbReference>
<protein>
    <submittedName>
        <fullName evidence="3">Inosose dehydratase</fullName>
        <ecNumber evidence="3">4.2.1.44</ecNumber>
    </submittedName>
</protein>
<feature type="domain" description="Xylose isomerase-like TIM barrel" evidence="2">
    <location>
        <begin position="35"/>
        <end position="283"/>
    </location>
</feature>
<accession>A0ABS2L082</accession>
<evidence type="ECO:0000313" key="4">
    <source>
        <dbReference type="Proteomes" id="UP000776164"/>
    </source>
</evidence>